<dbReference type="Proteomes" id="UP000652761">
    <property type="component" value="Unassembled WGS sequence"/>
</dbReference>
<keyword evidence="3" id="KW-1185">Reference proteome</keyword>
<accession>A0A843WGR7</accession>
<dbReference type="AlphaFoldDB" id="A0A843WGR7"/>
<sequence>MQVEKFLRLQPPTYSGGPNPDTAEHWVHEIERVFATMRCPAADRVVLAAYQLRGFALEWWRLKMQTTFAEYQMRFMALSRYAPYVISDNNMMVEYFIRGLRVELQDAIVPLMCKTVEEAAQRVATLERSIRTRQVGKSGSGSFRLPQQSAGASKGKAPAGPSTSGFGKWGQKLKQAFKGKGRGWGGRRSSSRAESGHLIRNCPYAREYGYGRGVQQQQQHQQFQQPQVGRGRGVPQQRGRGRVMAITRAQAEVSNLIEEFLDCMAHPLEEKSCELVVEVPSGEFLLTSTYIDEAPVVIEGNQMPDDSNVTSRAFRIHADHVHCGCGGRCEASVSWVCGMHGVIVWLEQVKSRVGYEMKQNQLLFC</sequence>
<evidence type="ECO:0000256" key="1">
    <source>
        <dbReference type="SAM" id="MobiDB-lite"/>
    </source>
</evidence>
<evidence type="ECO:0000313" key="3">
    <source>
        <dbReference type="Proteomes" id="UP000652761"/>
    </source>
</evidence>
<comment type="caution">
    <text evidence="2">The sequence shown here is derived from an EMBL/GenBank/DDBJ whole genome shotgun (WGS) entry which is preliminary data.</text>
</comment>
<name>A0A843WGR7_COLES</name>
<proteinExistence type="predicted"/>
<gene>
    <name evidence="2" type="ORF">Taro_041776</name>
</gene>
<feature type="compositionally biased region" description="Low complexity" evidence="1">
    <location>
        <begin position="149"/>
        <end position="162"/>
    </location>
</feature>
<evidence type="ECO:0000313" key="2">
    <source>
        <dbReference type="EMBL" id="MQM08919.1"/>
    </source>
</evidence>
<feature type="region of interest" description="Disordered" evidence="1">
    <location>
        <begin position="135"/>
        <end position="165"/>
    </location>
</feature>
<feature type="compositionally biased region" description="Polar residues" evidence="1">
    <location>
        <begin position="135"/>
        <end position="148"/>
    </location>
</feature>
<evidence type="ECO:0008006" key="4">
    <source>
        <dbReference type="Google" id="ProtNLM"/>
    </source>
</evidence>
<reference evidence="2" key="1">
    <citation type="submission" date="2017-07" db="EMBL/GenBank/DDBJ databases">
        <title>Taro Niue Genome Assembly and Annotation.</title>
        <authorList>
            <person name="Atibalentja N."/>
            <person name="Keating K."/>
            <person name="Fields C.J."/>
        </authorList>
    </citation>
    <scope>NUCLEOTIDE SEQUENCE</scope>
    <source>
        <strain evidence="2">Niue_2</strain>
        <tissue evidence="2">Leaf</tissue>
    </source>
</reference>
<organism evidence="2 3">
    <name type="scientific">Colocasia esculenta</name>
    <name type="common">Wild taro</name>
    <name type="synonym">Arum esculentum</name>
    <dbReference type="NCBI Taxonomy" id="4460"/>
    <lineage>
        <taxon>Eukaryota</taxon>
        <taxon>Viridiplantae</taxon>
        <taxon>Streptophyta</taxon>
        <taxon>Embryophyta</taxon>
        <taxon>Tracheophyta</taxon>
        <taxon>Spermatophyta</taxon>
        <taxon>Magnoliopsida</taxon>
        <taxon>Liliopsida</taxon>
        <taxon>Araceae</taxon>
        <taxon>Aroideae</taxon>
        <taxon>Colocasieae</taxon>
        <taxon>Colocasia</taxon>
    </lineage>
</organism>
<protein>
    <recommendedName>
        <fullName evidence="4">Retrotransposon gag domain-containing protein</fullName>
    </recommendedName>
</protein>
<dbReference type="EMBL" id="NMUH01004238">
    <property type="protein sequence ID" value="MQM08919.1"/>
    <property type="molecule type" value="Genomic_DNA"/>
</dbReference>